<dbReference type="FunFam" id="3.30.420.40:FF:000148">
    <property type="entry name" value="Actin, alpha skeletal muscle"/>
    <property type="match status" value="1"/>
</dbReference>
<evidence type="ECO:0000256" key="9">
    <source>
        <dbReference type="RuleBase" id="RU000487"/>
    </source>
</evidence>
<organism evidence="10 11">
    <name type="scientific">Anaeramoeba ignava</name>
    <name type="common">Anaerobic marine amoeba</name>
    <dbReference type="NCBI Taxonomy" id="1746090"/>
    <lineage>
        <taxon>Eukaryota</taxon>
        <taxon>Metamonada</taxon>
        <taxon>Anaeramoebidae</taxon>
        <taxon>Anaeramoeba</taxon>
    </lineage>
</organism>
<keyword evidence="7" id="KW-0206">Cytoskeleton</keyword>
<dbReference type="SUPFAM" id="SSF53067">
    <property type="entry name" value="Actin-like ATPase domain"/>
    <property type="match status" value="2"/>
</dbReference>
<evidence type="ECO:0000256" key="7">
    <source>
        <dbReference type="ARBA" id="ARBA00023212"/>
    </source>
</evidence>
<keyword evidence="3" id="KW-0963">Cytoplasm</keyword>
<dbReference type="Gene3D" id="3.30.420.40">
    <property type="match status" value="2"/>
</dbReference>
<dbReference type="InterPro" id="IPR043129">
    <property type="entry name" value="ATPase_NBD"/>
</dbReference>
<dbReference type="EMBL" id="JAPDFW010000143">
    <property type="protein sequence ID" value="KAJ5066415.1"/>
    <property type="molecule type" value="Genomic_DNA"/>
</dbReference>
<evidence type="ECO:0000313" key="10">
    <source>
        <dbReference type="EMBL" id="KAJ5066415.1"/>
    </source>
</evidence>
<dbReference type="AlphaFoldDB" id="A0A9Q0L5Y9"/>
<evidence type="ECO:0000256" key="3">
    <source>
        <dbReference type="ARBA" id="ARBA00022490"/>
    </source>
</evidence>
<keyword evidence="11" id="KW-1185">Reference proteome</keyword>
<evidence type="ECO:0000256" key="4">
    <source>
        <dbReference type="ARBA" id="ARBA00022741"/>
    </source>
</evidence>
<evidence type="ECO:0000313" key="11">
    <source>
        <dbReference type="Proteomes" id="UP001149090"/>
    </source>
</evidence>
<dbReference type="GO" id="GO:0016787">
    <property type="term" value="F:hydrolase activity"/>
    <property type="evidence" value="ECO:0007669"/>
    <property type="project" value="UniProtKB-KW"/>
</dbReference>
<evidence type="ECO:0000256" key="5">
    <source>
        <dbReference type="ARBA" id="ARBA00022801"/>
    </source>
</evidence>
<keyword evidence="4" id="KW-0547">Nucleotide-binding</keyword>
<sequence>MIFGDYTLEENLIVIFDNGTTYSKSGFAGDEKPRSIIPSIVGRPAYMGVMVGMGQKDAYIGDEAIAKRGILRMKYPIENGTVINWDDMEKIWHHCFYNELRVAPEEHPALLMDSVFNSKIHKEKITQIMFETFSTPFFDLENQSVLSLISTRRSIGIVVEMGGGFIQVVPVYESSVLLNSINKLNLGGKNLNDYLLQMLTEKGYSLTTTAEIAIIKDIKEKFGYVALDFDKEINQEEKLIQKDYEIFDGRIIKIGKERFRCSEALFQPSLIGIEEKGIHEMIYDSIMKCDEDIQKDLFSNIILSGGTSMFPGIKQRFKKEMSKLSEKNGMKVKIIAPEERKYSSWIGGSMLASFYTFQDRCISLYEYNEIGPTIIHRTYF</sequence>
<dbReference type="Gene3D" id="3.90.640.10">
    <property type="entry name" value="Actin, Chain A, domain 4"/>
    <property type="match status" value="1"/>
</dbReference>
<proteinExistence type="inferred from homology"/>
<comment type="subcellular location">
    <subcellularLocation>
        <location evidence="1">Cytoplasm</location>
        <location evidence="1">Cytoskeleton</location>
    </subcellularLocation>
</comment>
<dbReference type="Proteomes" id="UP001149090">
    <property type="component" value="Unassembled WGS sequence"/>
</dbReference>
<evidence type="ECO:0000256" key="6">
    <source>
        <dbReference type="ARBA" id="ARBA00022840"/>
    </source>
</evidence>
<comment type="similarity">
    <text evidence="2 9">Belongs to the actin family.</text>
</comment>
<dbReference type="PRINTS" id="PR00190">
    <property type="entry name" value="ACTIN"/>
</dbReference>
<reference evidence="10" key="1">
    <citation type="submission" date="2022-10" db="EMBL/GenBank/DDBJ databases">
        <title>Novel sulphate-reducing endosymbionts in the free-living metamonad Anaeramoeba.</title>
        <authorList>
            <person name="Jerlstrom-Hultqvist J."/>
            <person name="Cepicka I."/>
            <person name="Gallot-Lavallee L."/>
            <person name="Salas-Leiva D."/>
            <person name="Curtis B.A."/>
            <person name="Zahonova K."/>
            <person name="Pipaliya S."/>
            <person name="Dacks J."/>
            <person name="Roger A.J."/>
        </authorList>
    </citation>
    <scope>NUCLEOTIDE SEQUENCE</scope>
    <source>
        <strain evidence="10">BMAN</strain>
    </source>
</reference>
<comment type="caution">
    <text evidence="10">The sequence shown here is derived from an EMBL/GenBank/DDBJ whole genome shotgun (WGS) entry which is preliminary data.</text>
</comment>
<dbReference type="Pfam" id="PF00022">
    <property type="entry name" value="Actin"/>
    <property type="match status" value="1"/>
</dbReference>
<name>A0A9Q0L5Y9_ANAIG</name>
<dbReference type="FunFam" id="3.90.640.10:FF:000007">
    <property type="entry name" value="Actin like 7B"/>
    <property type="match status" value="1"/>
</dbReference>
<keyword evidence="6" id="KW-0067">ATP-binding</keyword>
<dbReference type="GO" id="GO:0005856">
    <property type="term" value="C:cytoskeleton"/>
    <property type="evidence" value="ECO:0007669"/>
    <property type="project" value="UniProtKB-SubCell"/>
</dbReference>
<dbReference type="InterPro" id="IPR004000">
    <property type="entry name" value="Actin"/>
</dbReference>
<dbReference type="GO" id="GO:0005524">
    <property type="term" value="F:ATP binding"/>
    <property type="evidence" value="ECO:0007669"/>
    <property type="project" value="UniProtKB-KW"/>
</dbReference>
<dbReference type="SMART" id="SM00268">
    <property type="entry name" value="ACTIN"/>
    <property type="match status" value="1"/>
</dbReference>
<comment type="catalytic activity">
    <reaction evidence="8">
        <text>ATP + H2O = ADP + phosphate + H(+)</text>
        <dbReference type="Rhea" id="RHEA:13065"/>
        <dbReference type="ChEBI" id="CHEBI:15377"/>
        <dbReference type="ChEBI" id="CHEBI:15378"/>
        <dbReference type="ChEBI" id="CHEBI:30616"/>
        <dbReference type="ChEBI" id="CHEBI:43474"/>
        <dbReference type="ChEBI" id="CHEBI:456216"/>
    </reaction>
</comment>
<keyword evidence="5" id="KW-0378">Hydrolase</keyword>
<accession>A0A9Q0L5Y9</accession>
<dbReference type="PANTHER" id="PTHR11937">
    <property type="entry name" value="ACTIN"/>
    <property type="match status" value="1"/>
</dbReference>
<evidence type="ECO:0000256" key="2">
    <source>
        <dbReference type="ARBA" id="ARBA00006752"/>
    </source>
</evidence>
<evidence type="ECO:0000256" key="1">
    <source>
        <dbReference type="ARBA" id="ARBA00004245"/>
    </source>
</evidence>
<protein>
    <submittedName>
        <fullName evidence="10">Actin</fullName>
    </submittedName>
</protein>
<evidence type="ECO:0000256" key="8">
    <source>
        <dbReference type="ARBA" id="ARBA00049360"/>
    </source>
</evidence>
<dbReference type="FunFam" id="3.30.420.40:FF:000218">
    <property type="entry name" value="actin, alpha sarcomeric/skeletal-like"/>
    <property type="match status" value="1"/>
</dbReference>
<gene>
    <name evidence="10" type="ORF">M0811_13613</name>
</gene>